<organism evidence="2 3">
    <name type="scientific">Aspergillus cavernicola</name>
    <dbReference type="NCBI Taxonomy" id="176166"/>
    <lineage>
        <taxon>Eukaryota</taxon>
        <taxon>Fungi</taxon>
        <taxon>Dikarya</taxon>
        <taxon>Ascomycota</taxon>
        <taxon>Pezizomycotina</taxon>
        <taxon>Eurotiomycetes</taxon>
        <taxon>Eurotiomycetidae</taxon>
        <taxon>Eurotiales</taxon>
        <taxon>Aspergillaceae</taxon>
        <taxon>Aspergillus</taxon>
        <taxon>Aspergillus subgen. Nidulantes</taxon>
    </lineage>
</organism>
<comment type="caution">
    <text evidence="2">The sequence shown here is derived from an EMBL/GenBank/DDBJ whole genome shotgun (WGS) entry which is preliminary data.</text>
</comment>
<feature type="region of interest" description="Disordered" evidence="1">
    <location>
        <begin position="618"/>
        <end position="691"/>
    </location>
</feature>
<dbReference type="EMBL" id="JBFXLS010000075">
    <property type="protein sequence ID" value="KAL2819657.1"/>
    <property type="molecule type" value="Genomic_DNA"/>
</dbReference>
<keyword evidence="3" id="KW-1185">Reference proteome</keyword>
<dbReference type="Gene3D" id="3.40.50.300">
    <property type="entry name" value="P-loop containing nucleotide triphosphate hydrolases"/>
    <property type="match status" value="1"/>
</dbReference>
<name>A0ABR4HY50_9EURO</name>
<evidence type="ECO:0000313" key="3">
    <source>
        <dbReference type="Proteomes" id="UP001610335"/>
    </source>
</evidence>
<feature type="compositionally biased region" description="Acidic residues" evidence="1">
    <location>
        <begin position="673"/>
        <end position="684"/>
    </location>
</feature>
<dbReference type="Proteomes" id="UP001610335">
    <property type="component" value="Unassembled WGS sequence"/>
</dbReference>
<evidence type="ECO:0000313" key="2">
    <source>
        <dbReference type="EMBL" id="KAL2819657.1"/>
    </source>
</evidence>
<accession>A0ABR4HY50</accession>
<gene>
    <name evidence="2" type="ORF">BDW59DRAFT_164985</name>
</gene>
<protein>
    <submittedName>
        <fullName evidence="2">Uncharacterized protein</fullName>
    </submittedName>
</protein>
<proteinExistence type="predicted"/>
<sequence length="727" mass="78699">MSSPDSDLQSTSSLFSENVLQCHLELLGINKPRHGTDDASLAPIIASSALRRLQDYPSTQDPTESLQFGLLAASKFRKESHFAERLTVVDLSCPCISPETACSLFNICLGIFLEQDTDVGRVFALDEAHKSMNSSPEATVLTDTILSAVRLQHHLGVRVIVSTQEPTISKALLNLCSVTIVHHFTSPEWLQILRHYLAAAAKPTVTSEGKTISSQTCSSGENGTAATLFDKNFHLRVGEGLLFAPSAIIGVSSDDDDDRLVVSRLGGDNLAITIRGRLTADGASTQQCETSSTTDPETGEKILRLSSPDQLSVFEGCTTITGHIIIESTYSGDFILNGVTEFAGNIWTEGGADSPAQTLGLVELRDLVELGDIALYGLVDNVYIPNLEHAGDVVLVQASSSAEVDIGSLVEANNVRIRGSWTSINVESLKTVNQVAQFCGSQDCEIFTDQEFPYIVVDLPSLETTNHLELAGTVKSASLPELQVVGFQEPYPDNTQGLRINIQEGGLTLDFDAPKLHTLNGTLELYGGVSGLSLGALDEGNVGITLNARAPLDVYSTIQTARHFYLWGTLHSIDLPNFDGGHLPDLALISLAYEPRLPCNETLYRLWEWAIEYQGSYDPNLCERPDVPDEDEDEDDDENSNDDTSNDDTSNNEDTNDTATPPPSSSNNQDTSADTDDDVNDDESYVPGNGAYQTLRLPSTSGMVLVMVGMSRLAFTIFSDDWLYTGL</sequence>
<reference evidence="2 3" key="1">
    <citation type="submission" date="2024-07" db="EMBL/GenBank/DDBJ databases">
        <title>Section-level genome sequencing and comparative genomics of Aspergillus sections Usti and Cavernicolus.</title>
        <authorList>
            <consortium name="Lawrence Berkeley National Laboratory"/>
            <person name="Nybo J.L."/>
            <person name="Vesth T.C."/>
            <person name="Theobald S."/>
            <person name="Frisvad J.C."/>
            <person name="Larsen T.O."/>
            <person name="Kjaerboelling I."/>
            <person name="Rothschild-Mancinelli K."/>
            <person name="Lyhne E.K."/>
            <person name="Kogle M.E."/>
            <person name="Barry K."/>
            <person name="Clum A."/>
            <person name="Na H."/>
            <person name="Ledsgaard L."/>
            <person name="Lin J."/>
            <person name="Lipzen A."/>
            <person name="Kuo A."/>
            <person name="Riley R."/>
            <person name="Mondo S."/>
            <person name="LaButti K."/>
            <person name="Haridas S."/>
            <person name="Pangalinan J."/>
            <person name="Salamov A.A."/>
            <person name="Simmons B.A."/>
            <person name="Magnuson J.K."/>
            <person name="Chen J."/>
            <person name="Drula E."/>
            <person name="Henrissat B."/>
            <person name="Wiebenga A."/>
            <person name="Lubbers R.J."/>
            <person name="Gomes A.C."/>
            <person name="Makela M.R."/>
            <person name="Stajich J."/>
            <person name="Grigoriev I.V."/>
            <person name="Mortensen U.H."/>
            <person name="De vries R.P."/>
            <person name="Baker S.E."/>
            <person name="Andersen M.R."/>
        </authorList>
    </citation>
    <scope>NUCLEOTIDE SEQUENCE [LARGE SCALE GENOMIC DNA]</scope>
    <source>
        <strain evidence="2 3">CBS 600.67</strain>
    </source>
</reference>
<dbReference type="InterPro" id="IPR027417">
    <property type="entry name" value="P-loop_NTPase"/>
</dbReference>
<evidence type="ECO:0000256" key="1">
    <source>
        <dbReference type="SAM" id="MobiDB-lite"/>
    </source>
</evidence>
<feature type="compositionally biased region" description="Acidic residues" evidence="1">
    <location>
        <begin position="628"/>
        <end position="656"/>
    </location>
</feature>